<evidence type="ECO:0000256" key="5">
    <source>
        <dbReference type="ARBA" id="ARBA00022729"/>
    </source>
</evidence>
<dbReference type="CDD" id="cd00838">
    <property type="entry name" value="MPP_superfamily"/>
    <property type="match status" value="1"/>
</dbReference>
<dbReference type="PANTHER" id="PTHR31884:SF1">
    <property type="entry name" value="POLYGALACTURONASE"/>
    <property type="match status" value="1"/>
</dbReference>
<dbReference type="GO" id="GO:0004650">
    <property type="term" value="F:polygalacturonase activity"/>
    <property type="evidence" value="ECO:0007669"/>
    <property type="project" value="UniProtKB-EC"/>
</dbReference>
<evidence type="ECO:0000256" key="6">
    <source>
        <dbReference type="ARBA" id="ARBA00022737"/>
    </source>
</evidence>
<dbReference type="GO" id="GO:0005576">
    <property type="term" value="C:extracellular region"/>
    <property type="evidence" value="ECO:0007669"/>
    <property type="project" value="UniProtKB-SubCell"/>
</dbReference>
<reference evidence="14 15" key="1">
    <citation type="journal article" date="2017" name="Biotechnol. Biofuels">
        <title>Differential beta-glucosidase expression as a function of carbon source availability in Talaromyces amestolkiae: a genomic and proteomic approach.</title>
        <authorList>
            <person name="de Eugenio L.I."/>
            <person name="Mendez-Liter J.A."/>
            <person name="Nieto-Dominguez M."/>
            <person name="Alonso L."/>
            <person name="Gil-Munoz J."/>
            <person name="Barriuso J."/>
            <person name="Prieto A."/>
            <person name="Martinez M.J."/>
        </authorList>
    </citation>
    <scope>NUCLEOTIDE SEQUENCE [LARGE SCALE GENOMIC DNA]</scope>
    <source>
        <strain evidence="14 15">CIB</strain>
    </source>
</reference>
<protein>
    <recommendedName>
        <fullName evidence="3">endo-polygalacturonase</fullName>
        <ecNumber evidence="3">3.2.1.15</ecNumber>
    </recommendedName>
</protein>
<dbReference type="InterPro" id="IPR000743">
    <property type="entry name" value="Glyco_hydro_28"/>
</dbReference>
<keyword evidence="6" id="KW-0677">Repeat</keyword>
<dbReference type="GO" id="GO:0071555">
    <property type="term" value="P:cell wall organization"/>
    <property type="evidence" value="ECO:0007669"/>
    <property type="project" value="UniProtKB-KW"/>
</dbReference>
<evidence type="ECO:0000256" key="8">
    <source>
        <dbReference type="ARBA" id="ARBA00023157"/>
    </source>
</evidence>
<evidence type="ECO:0000256" key="13">
    <source>
        <dbReference type="RuleBase" id="RU361169"/>
    </source>
</evidence>
<dbReference type="SUPFAM" id="SSF56300">
    <property type="entry name" value="Metallo-dependent phosphatases"/>
    <property type="match status" value="1"/>
</dbReference>
<keyword evidence="8" id="KW-1015">Disulfide bond</keyword>
<keyword evidence="15" id="KW-1185">Reference proteome</keyword>
<dbReference type="AlphaFoldDB" id="A0A364KVP2"/>
<keyword evidence="7 13" id="KW-0378">Hydrolase</keyword>
<dbReference type="EC" id="3.2.1.15" evidence="3"/>
<evidence type="ECO:0000313" key="15">
    <source>
        <dbReference type="Proteomes" id="UP000249363"/>
    </source>
</evidence>
<name>A0A364KVP2_TALAM</name>
<feature type="active site" evidence="12">
    <location>
        <position position="397"/>
    </location>
</feature>
<dbReference type="InterPro" id="IPR006626">
    <property type="entry name" value="PbH1"/>
</dbReference>
<proteinExistence type="inferred from homology"/>
<gene>
    <name evidence="14" type="ORF">BHQ10_003637</name>
</gene>
<dbReference type="STRING" id="1196081.A0A364KVP2"/>
<evidence type="ECO:0000313" key="14">
    <source>
        <dbReference type="EMBL" id="RAO67625.1"/>
    </source>
</evidence>
<dbReference type="FunFam" id="2.160.20.10:FF:000002">
    <property type="entry name" value="Endopolygalacturonase D"/>
    <property type="match status" value="1"/>
</dbReference>
<dbReference type="GeneID" id="63792853"/>
<keyword evidence="4" id="KW-0964">Secreted</keyword>
<dbReference type="Proteomes" id="UP000249363">
    <property type="component" value="Unassembled WGS sequence"/>
</dbReference>
<dbReference type="Pfam" id="PF00295">
    <property type="entry name" value="Glyco_hydro_28"/>
    <property type="match status" value="1"/>
</dbReference>
<evidence type="ECO:0000256" key="3">
    <source>
        <dbReference type="ARBA" id="ARBA00012736"/>
    </source>
</evidence>
<dbReference type="SUPFAM" id="SSF51126">
    <property type="entry name" value="Pectin lyase-like"/>
    <property type="match status" value="1"/>
</dbReference>
<dbReference type="InterPro" id="IPR050434">
    <property type="entry name" value="Glycosyl_hydrlase_28"/>
</dbReference>
<evidence type="ECO:0000256" key="1">
    <source>
        <dbReference type="ARBA" id="ARBA00004613"/>
    </source>
</evidence>
<comment type="caution">
    <text evidence="14">The sequence shown here is derived from an EMBL/GenBank/DDBJ whole genome shotgun (WGS) entry which is preliminary data.</text>
</comment>
<dbReference type="RefSeq" id="XP_040732141.1">
    <property type="nucleotide sequence ID" value="XM_040875915.1"/>
</dbReference>
<dbReference type="InterPro" id="IPR012334">
    <property type="entry name" value="Pectin_lyas_fold"/>
</dbReference>
<dbReference type="SMART" id="SM00710">
    <property type="entry name" value="PbH1"/>
    <property type="match status" value="7"/>
</dbReference>
<evidence type="ECO:0000256" key="7">
    <source>
        <dbReference type="ARBA" id="ARBA00022801"/>
    </source>
</evidence>
<dbReference type="OrthoDB" id="550558at2759"/>
<dbReference type="GO" id="GO:0045490">
    <property type="term" value="P:pectin catabolic process"/>
    <property type="evidence" value="ECO:0007669"/>
    <property type="project" value="TreeGrafter"/>
</dbReference>
<dbReference type="PROSITE" id="PS00502">
    <property type="entry name" value="POLYGALACTURONASE"/>
    <property type="match status" value="1"/>
</dbReference>
<sequence>MSDHPRLPTYRSPTGTLYAIADIHVAFAVNKAAWAELAPHPRDGLILCGDVGETVEHLQLAFSTAAKCFAAVWWCPGNHELYTFTTGSSAGVRGENKYQQCVEIARSYGVLTPEDDFVLWEGQGGPAVIAPIFTLYDYSFRPDDVTLEGAVPWAREMNIEATDEFLLHPDPYLSRQDWCKSLVQRFEAKLGAAKARYPETPMIIANHWPLREDLVTLKFIPRFSIWCGTKLTADWHQKFNAKVVIFEGETTWGYEEWDGPLLQISGTGITVEGASGAYLNPDGARWWDGEGSNGGKTKPKFFYAHDLTDSTITNLYIENTPVQAVSINGCDGLTITDMTINNSAGDTEGGHNTDGFDIGSSTSVVITGANVYNQDDCVAVNSGTDITFSGGVCSGGHGLSIGSVGGRSDNTVDTVKFENSEVKSSVNGIRIKATEGDTGTITGVTYSQIILSEISGYGIIIEQNYDGGDLDGGTASSGIPITDLTIENVSGSGAVESDGYNFVITCGSGACSSWTWEDVVVTGGKDYGSCTNVPSVATCST</sequence>
<keyword evidence="5" id="KW-0732">Signal</keyword>
<comment type="subcellular location">
    <subcellularLocation>
        <location evidence="1">Secreted</location>
    </subcellularLocation>
</comment>
<evidence type="ECO:0000256" key="2">
    <source>
        <dbReference type="ARBA" id="ARBA00008834"/>
    </source>
</evidence>
<evidence type="ECO:0000256" key="4">
    <source>
        <dbReference type="ARBA" id="ARBA00022525"/>
    </source>
</evidence>
<evidence type="ECO:0000256" key="9">
    <source>
        <dbReference type="ARBA" id="ARBA00023295"/>
    </source>
</evidence>
<comment type="catalytic activity">
    <reaction evidence="11">
        <text>(1,4-alpha-D-galacturonosyl)n+m + H2O = (1,4-alpha-D-galacturonosyl)n + (1,4-alpha-D-galacturonosyl)m.</text>
        <dbReference type="EC" id="3.2.1.15"/>
    </reaction>
</comment>
<keyword evidence="10" id="KW-0961">Cell wall biogenesis/degradation</keyword>
<dbReference type="EMBL" id="MIKG01000006">
    <property type="protein sequence ID" value="RAO67625.1"/>
    <property type="molecule type" value="Genomic_DNA"/>
</dbReference>
<evidence type="ECO:0000256" key="12">
    <source>
        <dbReference type="PROSITE-ProRule" id="PRU10052"/>
    </source>
</evidence>
<accession>A0A364KVP2</accession>
<keyword evidence="9 13" id="KW-0326">Glycosidase</keyword>
<dbReference type="InterPro" id="IPR011050">
    <property type="entry name" value="Pectin_lyase_fold/virulence"/>
</dbReference>
<dbReference type="PANTHER" id="PTHR31884">
    <property type="entry name" value="POLYGALACTURONASE"/>
    <property type="match status" value="1"/>
</dbReference>
<comment type="similarity">
    <text evidence="2 13">Belongs to the glycosyl hydrolase 28 family.</text>
</comment>
<evidence type="ECO:0000256" key="10">
    <source>
        <dbReference type="ARBA" id="ARBA00023316"/>
    </source>
</evidence>
<evidence type="ECO:0000256" key="11">
    <source>
        <dbReference type="ARBA" id="ARBA00034074"/>
    </source>
</evidence>
<dbReference type="InterPro" id="IPR029052">
    <property type="entry name" value="Metallo-depent_PP-like"/>
</dbReference>
<dbReference type="Gene3D" id="2.160.20.10">
    <property type="entry name" value="Single-stranded right-handed beta-helix, Pectin lyase-like"/>
    <property type="match status" value="1"/>
</dbReference>
<organism evidence="14 15">
    <name type="scientific">Talaromyces amestolkiae</name>
    <dbReference type="NCBI Taxonomy" id="1196081"/>
    <lineage>
        <taxon>Eukaryota</taxon>
        <taxon>Fungi</taxon>
        <taxon>Dikarya</taxon>
        <taxon>Ascomycota</taxon>
        <taxon>Pezizomycotina</taxon>
        <taxon>Eurotiomycetes</taxon>
        <taxon>Eurotiomycetidae</taxon>
        <taxon>Eurotiales</taxon>
        <taxon>Trichocomaceae</taxon>
        <taxon>Talaromyces</taxon>
        <taxon>Talaromyces sect. Talaromyces</taxon>
    </lineage>
</organism>